<evidence type="ECO:0000256" key="1">
    <source>
        <dbReference type="SAM" id="MobiDB-lite"/>
    </source>
</evidence>
<name>A0A426YE73_ENSVE</name>
<dbReference type="EMBL" id="AMZH03013010">
    <property type="protein sequence ID" value="RRT49980.1"/>
    <property type="molecule type" value="Genomic_DNA"/>
</dbReference>
<evidence type="ECO:0000313" key="3">
    <source>
        <dbReference type="Proteomes" id="UP000287651"/>
    </source>
</evidence>
<sequence>MMDPRRACRMRKLSLDEEEEEERSTWGGLSRKSWRFRIYQSHSLSICLKSTPWLITRRLRVKKSMLVKEYQSWYVRLLRPKSIRRCSDHPTDLPSLHSQAASATRGPYNTYCKTNS</sequence>
<feature type="region of interest" description="Disordered" evidence="1">
    <location>
        <begin position="89"/>
        <end position="108"/>
    </location>
</feature>
<proteinExistence type="predicted"/>
<protein>
    <submittedName>
        <fullName evidence="2">Uncharacterized protein</fullName>
    </submittedName>
</protein>
<gene>
    <name evidence="2" type="ORF">B296_00022175</name>
</gene>
<dbReference type="AlphaFoldDB" id="A0A426YE73"/>
<organism evidence="2 3">
    <name type="scientific">Ensete ventricosum</name>
    <name type="common">Abyssinian banana</name>
    <name type="synonym">Musa ensete</name>
    <dbReference type="NCBI Taxonomy" id="4639"/>
    <lineage>
        <taxon>Eukaryota</taxon>
        <taxon>Viridiplantae</taxon>
        <taxon>Streptophyta</taxon>
        <taxon>Embryophyta</taxon>
        <taxon>Tracheophyta</taxon>
        <taxon>Spermatophyta</taxon>
        <taxon>Magnoliopsida</taxon>
        <taxon>Liliopsida</taxon>
        <taxon>Zingiberales</taxon>
        <taxon>Musaceae</taxon>
        <taxon>Ensete</taxon>
    </lineage>
</organism>
<comment type="caution">
    <text evidence="2">The sequence shown here is derived from an EMBL/GenBank/DDBJ whole genome shotgun (WGS) entry which is preliminary data.</text>
</comment>
<evidence type="ECO:0000313" key="2">
    <source>
        <dbReference type="EMBL" id="RRT49980.1"/>
    </source>
</evidence>
<reference evidence="2 3" key="1">
    <citation type="journal article" date="2014" name="Agronomy (Basel)">
        <title>A Draft Genome Sequence for Ensete ventricosum, the Drought-Tolerant Tree Against Hunger.</title>
        <authorList>
            <person name="Harrison J."/>
            <person name="Moore K.A."/>
            <person name="Paszkiewicz K."/>
            <person name="Jones T."/>
            <person name="Grant M."/>
            <person name="Ambacheew D."/>
            <person name="Muzemil S."/>
            <person name="Studholme D.J."/>
        </authorList>
    </citation>
    <scope>NUCLEOTIDE SEQUENCE [LARGE SCALE GENOMIC DNA]</scope>
</reference>
<dbReference type="Proteomes" id="UP000287651">
    <property type="component" value="Unassembled WGS sequence"/>
</dbReference>
<accession>A0A426YE73</accession>